<gene>
    <name evidence="1" type="ORF">ACEZDE_18490</name>
</gene>
<name>A0ABV6VYH7_9ACTN</name>
<dbReference type="EMBL" id="JBHFAB010000013">
    <property type="protein sequence ID" value="MFC1418603.1"/>
    <property type="molecule type" value="Genomic_DNA"/>
</dbReference>
<sequence>MPKKVEKALVVYMLTHVAHWLFNELIDEQARKRNWTGRQIEGAKLLVGGLMLVL</sequence>
<keyword evidence="2" id="KW-1185">Reference proteome</keyword>
<organism evidence="1 2">
    <name type="scientific">Streptacidiphilus cavernicola</name>
    <dbReference type="NCBI Taxonomy" id="3342716"/>
    <lineage>
        <taxon>Bacteria</taxon>
        <taxon>Bacillati</taxon>
        <taxon>Actinomycetota</taxon>
        <taxon>Actinomycetes</taxon>
        <taxon>Kitasatosporales</taxon>
        <taxon>Streptomycetaceae</taxon>
        <taxon>Streptacidiphilus</taxon>
    </lineage>
</organism>
<evidence type="ECO:0000313" key="2">
    <source>
        <dbReference type="Proteomes" id="UP001592531"/>
    </source>
</evidence>
<protein>
    <submittedName>
        <fullName evidence="1">Uncharacterized protein</fullName>
    </submittedName>
</protein>
<accession>A0ABV6VYH7</accession>
<reference evidence="1 2" key="1">
    <citation type="submission" date="2024-09" db="EMBL/GenBank/DDBJ databases">
        <authorList>
            <person name="Lee S.D."/>
        </authorList>
    </citation>
    <scope>NUCLEOTIDE SEQUENCE [LARGE SCALE GENOMIC DNA]</scope>
    <source>
        <strain evidence="1 2">N8-3</strain>
    </source>
</reference>
<dbReference type="Proteomes" id="UP001592531">
    <property type="component" value="Unassembled WGS sequence"/>
</dbReference>
<evidence type="ECO:0000313" key="1">
    <source>
        <dbReference type="EMBL" id="MFC1418603.1"/>
    </source>
</evidence>
<dbReference type="RefSeq" id="WP_380537399.1">
    <property type="nucleotide sequence ID" value="NZ_JBHFAB010000013.1"/>
</dbReference>
<proteinExistence type="predicted"/>
<comment type="caution">
    <text evidence="1">The sequence shown here is derived from an EMBL/GenBank/DDBJ whole genome shotgun (WGS) entry which is preliminary data.</text>
</comment>